<gene>
    <name evidence="1" type="ORF">IAD32_07460</name>
</gene>
<sequence length="70" mass="8486">MKFYRLFGNHIDPNCAYCNHCIFEQDHVQICRVKREIKNGKCRRFQYNPLLRVPKQTPALPKYDPKDFEL</sequence>
<proteinExistence type="predicted"/>
<dbReference type="EMBL" id="DVFW01000038">
    <property type="protein sequence ID" value="HIQ81101.1"/>
    <property type="molecule type" value="Genomic_DNA"/>
</dbReference>
<organism evidence="1 2">
    <name type="scientific">Candidatus Scatavimonas merdigallinarum</name>
    <dbReference type="NCBI Taxonomy" id="2840914"/>
    <lineage>
        <taxon>Bacteria</taxon>
        <taxon>Bacillati</taxon>
        <taxon>Bacillota</taxon>
        <taxon>Clostridia</taxon>
        <taxon>Eubacteriales</taxon>
        <taxon>Oscillospiraceae</taxon>
        <taxon>Oscillospiraceae incertae sedis</taxon>
        <taxon>Candidatus Scatavimonas</taxon>
    </lineage>
</organism>
<evidence type="ECO:0000313" key="1">
    <source>
        <dbReference type="EMBL" id="HIQ81101.1"/>
    </source>
</evidence>
<accession>A0A9D0ZIY3</accession>
<reference evidence="1" key="1">
    <citation type="submission" date="2020-10" db="EMBL/GenBank/DDBJ databases">
        <authorList>
            <person name="Gilroy R."/>
        </authorList>
    </citation>
    <scope>NUCLEOTIDE SEQUENCE</scope>
    <source>
        <strain evidence="1">ChiSjej1B19-3389</strain>
    </source>
</reference>
<dbReference type="AlphaFoldDB" id="A0A9D0ZIY3"/>
<evidence type="ECO:0000313" key="2">
    <source>
        <dbReference type="Proteomes" id="UP000886787"/>
    </source>
</evidence>
<name>A0A9D0ZIY3_9FIRM</name>
<reference evidence="1" key="2">
    <citation type="journal article" date="2021" name="PeerJ">
        <title>Extensive microbial diversity within the chicken gut microbiome revealed by metagenomics and culture.</title>
        <authorList>
            <person name="Gilroy R."/>
            <person name="Ravi A."/>
            <person name="Getino M."/>
            <person name="Pursley I."/>
            <person name="Horton D.L."/>
            <person name="Alikhan N.F."/>
            <person name="Baker D."/>
            <person name="Gharbi K."/>
            <person name="Hall N."/>
            <person name="Watson M."/>
            <person name="Adriaenssens E.M."/>
            <person name="Foster-Nyarko E."/>
            <person name="Jarju S."/>
            <person name="Secka A."/>
            <person name="Antonio M."/>
            <person name="Oren A."/>
            <person name="Chaudhuri R.R."/>
            <person name="La Ragione R."/>
            <person name="Hildebrand F."/>
            <person name="Pallen M.J."/>
        </authorList>
    </citation>
    <scope>NUCLEOTIDE SEQUENCE</scope>
    <source>
        <strain evidence="1">ChiSjej1B19-3389</strain>
    </source>
</reference>
<protein>
    <submittedName>
        <fullName evidence="1">Uncharacterized protein</fullName>
    </submittedName>
</protein>
<dbReference type="Proteomes" id="UP000886787">
    <property type="component" value="Unassembled WGS sequence"/>
</dbReference>
<comment type="caution">
    <text evidence="1">The sequence shown here is derived from an EMBL/GenBank/DDBJ whole genome shotgun (WGS) entry which is preliminary data.</text>
</comment>